<sequence length="123" mass="14927">MKILVERFINRTMNTSKRSFGNREKPSIRNRFRNKYKRSFRNKSRWSTRNRYKRTFHKRLPRIGSGDRIDYKNMSLISRFISERGKILSRRVNRLTSKQQRLMTIAIKRARILSLVSFVTSDN</sequence>
<keyword evidence="3 12" id="KW-0150">Chloroplast</keyword>
<evidence type="ECO:0000256" key="3">
    <source>
        <dbReference type="ARBA" id="ARBA00022528"/>
    </source>
</evidence>
<evidence type="ECO:0000313" key="12">
    <source>
        <dbReference type="EMBL" id="QYB22020.1"/>
    </source>
</evidence>
<evidence type="ECO:0000256" key="9">
    <source>
        <dbReference type="ARBA" id="ARBA00035266"/>
    </source>
</evidence>
<dbReference type="HAMAP" id="MF_00270">
    <property type="entry name" value="Ribosomal_bS18"/>
    <property type="match status" value="1"/>
</dbReference>
<dbReference type="GO" id="GO:0005763">
    <property type="term" value="C:mitochondrial small ribosomal subunit"/>
    <property type="evidence" value="ECO:0007669"/>
    <property type="project" value="TreeGrafter"/>
</dbReference>
<evidence type="ECO:0000256" key="4">
    <source>
        <dbReference type="ARBA" id="ARBA00022640"/>
    </source>
</evidence>
<geneLocation type="chloroplast" evidence="12"/>
<dbReference type="GO" id="GO:0003735">
    <property type="term" value="F:structural constituent of ribosome"/>
    <property type="evidence" value="ECO:0007669"/>
    <property type="project" value="InterPro"/>
</dbReference>
<proteinExistence type="inferred from homology"/>
<dbReference type="AlphaFoldDB" id="A0A8F8XAX3"/>
<dbReference type="PANTHER" id="PTHR13479">
    <property type="entry name" value="30S RIBOSOMAL PROTEIN S18"/>
    <property type="match status" value="1"/>
</dbReference>
<dbReference type="Gene3D" id="4.10.640.10">
    <property type="entry name" value="Ribosomal protein S18"/>
    <property type="match status" value="1"/>
</dbReference>
<evidence type="ECO:0000256" key="11">
    <source>
        <dbReference type="RuleBase" id="RU003910"/>
    </source>
</evidence>
<dbReference type="PANTHER" id="PTHR13479:SF40">
    <property type="entry name" value="SMALL RIBOSOMAL SUBUNIT PROTEIN BS18M"/>
    <property type="match status" value="1"/>
</dbReference>
<keyword evidence="7 10" id="KW-0689">Ribosomal protein</keyword>
<comment type="subunit">
    <text evidence="10">Part of the 30S ribosomal subunit.</text>
</comment>
<dbReference type="EMBL" id="MW470987">
    <property type="protein sequence ID" value="QYB22020.1"/>
    <property type="molecule type" value="Genomic_DNA"/>
</dbReference>
<evidence type="ECO:0000256" key="7">
    <source>
        <dbReference type="ARBA" id="ARBA00022980"/>
    </source>
</evidence>
<dbReference type="SUPFAM" id="SSF46911">
    <property type="entry name" value="Ribosomal protein S18"/>
    <property type="match status" value="1"/>
</dbReference>
<name>A0A8F8XAX3_9CONI</name>
<reference evidence="12" key="1">
    <citation type="journal article" date="2021" name="Nat. Plants">
        <title>Gene duplications and phylogenomic conflict underlie major pulses of phenotypic evolution in gymnosperms.</title>
        <authorList>
            <person name="Stull G.W."/>
            <person name="Qu X.J."/>
            <person name="Parins-Fukuchi C."/>
            <person name="Yang Y.Y."/>
            <person name="Yang J.B."/>
            <person name="Yang Z.Y."/>
            <person name="Hu Y."/>
            <person name="Ma H."/>
            <person name="Soltis P.S."/>
            <person name="Soltis D.E."/>
            <person name="Li D.Z."/>
            <person name="Smith S.A."/>
            <person name="Yi T.S."/>
        </authorList>
    </citation>
    <scope>NUCLEOTIDE SEQUENCE</scope>
</reference>
<comment type="subcellular location">
    <subcellularLocation>
        <location evidence="1 10">Plastid</location>
        <location evidence="1 10">Chloroplast</location>
    </subcellularLocation>
</comment>
<dbReference type="InterPro" id="IPR001648">
    <property type="entry name" value="Ribosomal_bS18"/>
</dbReference>
<keyword evidence="5 10" id="KW-0699">rRNA-binding</keyword>
<reference evidence="12" key="2">
    <citation type="submission" date="2021-01" db="EMBL/GenBank/DDBJ databases">
        <authorList>
            <person name="Stull G."/>
            <person name="Qu X.-J."/>
            <person name="Parins-Fukuchi C."/>
            <person name="Yang Y.-Y."/>
            <person name="Yang J.-B."/>
            <person name="Yang Z.-Y."/>
            <person name="Hu Y."/>
            <person name="Ma H."/>
            <person name="Soltis P."/>
            <person name="Soltis D."/>
            <person name="Li D.-Z."/>
            <person name="Smith S."/>
            <person name="Yi T.-S."/>
        </authorList>
    </citation>
    <scope>NUCLEOTIDE SEQUENCE</scope>
</reference>
<dbReference type="PROSITE" id="PS00057">
    <property type="entry name" value="RIBOSOMAL_S18"/>
    <property type="match status" value="1"/>
</dbReference>
<dbReference type="GO" id="GO:0070181">
    <property type="term" value="F:small ribosomal subunit rRNA binding"/>
    <property type="evidence" value="ECO:0007669"/>
    <property type="project" value="TreeGrafter"/>
</dbReference>
<dbReference type="InterPro" id="IPR036870">
    <property type="entry name" value="Ribosomal_bS18_sf"/>
</dbReference>
<dbReference type="FunFam" id="4.10.640.10:FF:000002">
    <property type="entry name" value="30S ribosomal protein S18, chloroplastic"/>
    <property type="match status" value="1"/>
</dbReference>
<evidence type="ECO:0000256" key="8">
    <source>
        <dbReference type="ARBA" id="ARBA00023274"/>
    </source>
</evidence>
<dbReference type="NCBIfam" id="TIGR00165">
    <property type="entry name" value="S18"/>
    <property type="match status" value="1"/>
</dbReference>
<keyword evidence="8 10" id="KW-0687">Ribonucleoprotein</keyword>
<comment type="similarity">
    <text evidence="2 10 11">Belongs to the bacterial ribosomal protein bS18 family.</text>
</comment>
<dbReference type="GO" id="GO:0009507">
    <property type="term" value="C:chloroplast"/>
    <property type="evidence" value="ECO:0007669"/>
    <property type="project" value="UniProtKB-SubCell"/>
</dbReference>
<gene>
    <name evidence="10 12" type="primary">rps18</name>
</gene>
<dbReference type="Pfam" id="PF01084">
    <property type="entry name" value="Ribosomal_S18"/>
    <property type="match status" value="1"/>
</dbReference>
<dbReference type="GO" id="GO:0006412">
    <property type="term" value="P:translation"/>
    <property type="evidence" value="ECO:0007669"/>
    <property type="project" value="UniProtKB-UniRule"/>
</dbReference>
<dbReference type="PRINTS" id="PR00974">
    <property type="entry name" value="RIBOSOMALS18"/>
</dbReference>
<accession>A0A8F8XAX3</accession>
<evidence type="ECO:0000256" key="5">
    <source>
        <dbReference type="ARBA" id="ARBA00022730"/>
    </source>
</evidence>
<evidence type="ECO:0000256" key="6">
    <source>
        <dbReference type="ARBA" id="ARBA00022884"/>
    </source>
</evidence>
<keyword evidence="6 10" id="KW-0694">RNA-binding</keyword>
<keyword evidence="4 12" id="KW-0934">Plastid</keyword>
<dbReference type="InterPro" id="IPR018275">
    <property type="entry name" value="Ribosomal_bS18_CS"/>
</dbReference>
<organism evidence="12">
    <name type="scientific">Pherosphaera fitzgeraldii</name>
    <dbReference type="NCBI Taxonomy" id="56896"/>
    <lineage>
        <taxon>Eukaryota</taxon>
        <taxon>Viridiplantae</taxon>
        <taxon>Streptophyta</taxon>
        <taxon>Embryophyta</taxon>
        <taxon>Tracheophyta</taxon>
        <taxon>Spermatophyta</taxon>
        <taxon>Pinopsida</taxon>
        <taxon>Pinidae</taxon>
        <taxon>Conifers II</taxon>
        <taxon>Araucariales</taxon>
        <taxon>Podocarpaceae</taxon>
        <taxon>Pherosphaera</taxon>
    </lineage>
</organism>
<evidence type="ECO:0000256" key="1">
    <source>
        <dbReference type="ARBA" id="ARBA00004229"/>
    </source>
</evidence>
<protein>
    <recommendedName>
        <fullName evidence="9 10">Small ribosomal subunit protein bS18c</fullName>
    </recommendedName>
</protein>
<evidence type="ECO:0000256" key="2">
    <source>
        <dbReference type="ARBA" id="ARBA00005589"/>
    </source>
</evidence>
<evidence type="ECO:0000256" key="10">
    <source>
        <dbReference type="HAMAP-Rule" id="MF_00270"/>
    </source>
</evidence>